<evidence type="ECO:0000313" key="1">
    <source>
        <dbReference type="EMBL" id="KAJ0100018.1"/>
    </source>
</evidence>
<name>A0ACC1BM40_9ROSI</name>
<dbReference type="Proteomes" id="UP001164250">
    <property type="component" value="Chromosome 4"/>
</dbReference>
<proteinExistence type="predicted"/>
<protein>
    <submittedName>
        <fullName evidence="1">Uncharacterized protein</fullName>
    </submittedName>
</protein>
<evidence type="ECO:0000313" key="2">
    <source>
        <dbReference type="Proteomes" id="UP001164250"/>
    </source>
</evidence>
<organism evidence="1 2">
    <name type="scientific">Pistacia atlantica</name>
    <dbReference type="NCBI Taxonomy" id="434234"/>
    <lineage>
        <taxon>Eukaryota</taxon>
        <taxon>Viridiplantae</taxon>
        <taxon>Streptophyta</taxon>
        <taxon>Embryophyta</taxon>
        <taxon>Tracheophyta</taxon>
        <taxon>Spermatophyta</taxon>
        <taxon>Magnoliopsida</taxon>
        <taxon>eudicotyledons</taxon>
        <taxon>Gunneridae</taxon>
        <taxon>Pentapetalae</taxon>
        <taxon>rosids</taxon>
        <taxon>malvids</taxon>
        <taxon>Sapindales</taxon>
        <taxon>Anacardiaceae</taxon>
        <taxon>Pistacia</taxon>
    </lineage>
</organism>
<comment type="caution">
    <text evidence="1">The sequence shown here is derived from an EMBL/GenBank/DDBJ whole genome shotgun (WGS) entry which is preliminary data.</text>
</comment>
<gene>
    <name evidence="1" type="ORF">Patl1_21890</name>
</gene>
<sequence>MEQDRISEFPDEILHHTLSFMATKFAVQTSILSTRWRHLWKFISTIHFDSFPYHPFRSIDYSFVDGTLEHNKAPQLHKFLVSSTIRGDLYTNLVPKWVDFALARQVQVRKLDFKTSPLPEEVFDLPPSFYAQHYSQSLKQISLGCAHLNPTLSFEGFSSLKELRLWRFKLSDEVVQEIVLKSKLLESFTIDKCRILKYVRIFGRSDMRLKHFTFVWRLQQSPLMVEVDAPSLVSLKFCGHLSRLCLGELPCLAAAKLFHDSSAIDVGFVREILDHKLAHLQLLGVDYWFLREYDIANLLAFLGDCPSLERINIYSRDYDRDGITKCDYTYGFKNVFMKLENGELMEPCVGILHHVREVHFYYFSGFESEKEMIKRLLQKAVVLDSLFLTFEEPEDGLVFHKDMHQEEISSFPRASSHARILFS</sequence>
<dbReference type="EMBL" id="CM047900">
    <property type="protein sequence ID" value="KAJ0100018.1"/>
    <property type="molecule type" value="Genomic_DNA"/>
</dbReference>
<keyword evidence="2" id="KW-1185">Reference proteome</keyword>
<reference evidence="2" key="1">
    <citation type="journal article" date="2023" name="G3 (Bethesda)">
        <title>Genome assembly and association tests identify interacting loci associated with vigor, precocity, and sex in interspecific pistachio rootstocks.</title>
        <authorList>
            <person name="Palmer W."/>
            <person name="Jacygrad E."/>
            <person name="Sagayaradj S."/>
            <person name="Cavanaugh K."/>
            <person name="Han R."/>
            <person name="Bertier L."/>
            <person name="Beede B."/>
            <person name="Kafkas S."/>
            <person name="Golino D."/>
            <person name="Preece J."/>
            <person name="Michelmore R."/>
        </authorList>
    </citation>
    <scope>NUCLEOTIDE SEQUENCE [LARGE SCALE GENOMIC DNA]</scope>
</reference>
<accession>A0ACC1BM40</accession>